<protein>
    <submittedName>
        <fullName evidence="2">Uncharacterized protein</fullName>
    </submittedName>
</protein>
<proteinExistence type="predicted"/>
<accession>A0ABP5AMW1</accession>
<evidence type="ECO:0000256" key="1">
    <source>
        <dbReference type="SAM" id="MobiDB-lite"/>
    </source>
</evidence>
<evidence type="ECO:0000313" key="2">
    <source>
        <dbReference type="EMBL" id="GAA1916056.1"/>
    </source>
</evidence>
<dbReference type="EMBL" id="BAAAMJ010000027">
    <property type="protein sequence ID" value="GAA1916056.1"/>
    <property type="molecule type" value="Genomic_DNA"/>
</dbReference>
<evidence type="ECO:0000313" key="3">
    <source>
        <dbReference type="Proteomes" id="UP001501303"/>
    </source>
</evidence>
<gene>
    <name evidence="2" type="ORF">GCM10009716_26680</name>
</gene>
<feature type="region of interest" description="Disordered" evidence="1">
    <location>
        <begin position="1"/>
        <end position="27"/>
    </location>
</feature>
<name>A0ABP5AMW1_9ACTN</name>
<organism evidence="2 3">
    <name type="scientific">Streptomyces sodiiphilus</name>
    <dbReference type="NCBI Taxonomy" id="226217"/>
    <lineage>
        <taxon>Bacteria</taxon>
        <taxon>Bacillati</taxon>
        <taxon>Actinomycetota</taxon>
        <taxon>Actinomycetes</taxon>
        <taxon>Kitasatosporales</taxon>
        <taxon>Streptomycetaceae</taxon>
        <taxon>Streptomyces</taxon>
    </lineage>
</organism>
<comment type="caution">
    <text evidence="2">The sequence shown here is derived from an EMBL/GenBank/DDBJ whole genome shotgun (WGS) entry which is preliminary data.</text>
</comment>
<dbReference type="Proteomes" id="UP001501303">
    <property type="component" value="Unassembled WGS sequence"/>
</dbReference>
<reference evidence="3" key="1">
    <citation type="journal article" date="2019" name="Int. J. Syst. Evol. Microbiol.">
        <title>The Global Catalogue of Microorganisms (GCM) 10K type strain sequencing project: providing services to taxonomists for standard genome sequencing and annotation.</title>
        <authorList>
            <consortium name="The Broad Institute Genomics Platform"/>
            <consortium name="The Broad Institute Genome Sequencing Center for Infectious Disease"/>
            <person name="Wu L."/>
            <person name="Ma J."/>
        </authorList>
    </citation>
    <scope>NUCLEOTIDE SEQUENCE [LARGE SCALE GENOMIC DNA]</scope>
    <source>
        <strain evidence="3">JCM 13581</strain>
    </source>
</reference>
<keyword evidence="3" id="KW-1185">Reference proteome</keyword>
<sequence>MGPAIASGSQVCSGTWADLPATPASSSRAMRVGWASWASEREEVSRMTIVLMRKVPVSEASARIPMTNGTSPSLVTRNALREALRAAAVSQ</sequence>